<name>A0ABT1EJT9_9FIRM</name>
<keyword evidence="6 7" id="KW-0472">Membrane</keyword>
<dbReference type="Proteomes" id="UP001523565">
    <property type="component" value="Unassembled WGS sequence"/>
</dbReference>
<evidence type="ECO:0000259" key="8">
    <source>
        <dbReference type="Pfam" id="PF01478"/>
    </source>
</evidence>
<dbReference type="Pfam" id="PF06750">
    <property type="entry name" value="A24_N_bact"/>
    <property type="match status" value="1"/>
</dbReference>
<dbReference type="InterPro" id="IPR050882">
    <property type="entry name" value="Prepilin_peptidase/N-MTase"/>
</dbReference>
<evidence type="ECO:0000256" key="4">
    <source>
        <dbReference type="ARBA" id="ARBA00022692"/>
    </source>
</evidence>
<feature type="transmembrane region" description="Helical" evidence="7">
    <location>
        <begin position="51"/>
        <end position="69"/>
    </location>
</feature>
<comment type="subcellular location">
    <subcellularLocation>
        <location evidence="1">Cell membrane</location>
        <topology evidence="1">Multi-pass membrane protein</topology>
    </subcellularLocation>
</comment>
<dbReference type="RefSeq" id="WP_262069843.1">
    <property type="nucleotide sequence ID" value="NZ_JAMXOC010000020.1"/>
</dbReference>
<dbReference type="InterPro" id="IPR010627">
    <property type="entry name" value="Prepilin_pept_A24_N"/>
</dbReference>
<evidence type="ECO:0000256" key="6">
    <source>
        <dbReference type="ARBA" id="ARBA00023136"/>
    </source>
</evidence>
<feature type="domain" description="Prepilin type IV endopeptidase peptidase" evidence="8">
    <location>
        <begin position="109"/>
        <end position="212"/>
    </location>
</feature>
<feature type="transmembrane region" description="Helical" evidence="7">
    <location>
        <begin position="7"/>
        <end position="31"/>
    </location>
</feature>
<dbReference type="PANTHER" id="PTHR30487">
    <property type="entry name" value="TYPE 4 PREPILIN-LIKE PROTEINS LEADER PEPTIDE-PROCESSING ENZYME"/>
    <property type="match status" value="1"/>
</dbReference>
<evidence type="ECO:0000256" key="5">
    <source>
        <dbReference type="ARBA" id="ARBA00022989"/>
    </source>
</evidence>
<dbReference type="PANTHER" id="PTHR30487:SF0">
    <property type="entry name" value="PREPILIN LEADER PEPTIDASE_N-METHYLTRANSFERASE-RELATED"/>
    <property type="match status" value="1"/>
</dbReference>
<feature type="transmembrane region" description="Helical" evidence="7">
    <location>
        <begin position="81"/>
        <end position="99"/>
    </location>
</feature>
<dbReference type="Gene3D" id="1.20.120.1220">
    <property type="match status" value="1"/>
</dbReference>
<proteinExistence type="inferred from homology"/>
<evidence type="ECO:0000256" key="2">
    <source>
        <dbReference type="ARBA" id="ARBA00005801"/>
    </source>
</evidence>
<gene>
    <name evidence="10" type="ORF">NK118_11945</name>
</gene>
<dbReference type="EMBL" id="JAMZFV010000020">
    <property type="protein sequence ID" value="MCP1110962.1"/>
    <property type="molecule type" value="Genomic_DNA"/>
</dbReference>
<dbReference type="Pfam" id="PF01478">
    <property type="entry name" value="Peptidase_A24"/>
    <property type="match status" value="1"/>
</dbReference>
<keyword evidence="4 7" id="KW-0812">Transmembrane</keyword>
<feature type="transmembrane region" description="Helical" evidence="7">
    <location>
        <begin position="228"/>
        <end position="251"/>
    </location>
</feature>
<evidence type="ECO:0000256" key="7">
    <source>
        <dbReference type="SAM" id="Phobius"/>
    </source>
</evidence>
<keyword evidence="5 7" id="KW-1133">Transmembrane helix</keyword>
<sequence>MLMAMTGLLYVLIFFAGAAIFSFLNVVIYRVPLGKDFTKGRSFCPSCGHDLTFLDMIPVFGWLFLGGKCRYCKTRISPRYAIVELFGGIIAVFLCFFYGNYAKSVTVFAFFAILTVIALVDMDTMEIPDGFIVAVLVIGVVSFFTMPELHFVERIVGFFSVSLFLLLIALIIPGAFGGGDIKLMAAAGLIMGWKLNVLALFIAILGGGFYGIILLARKKKGRKDHFAFGPFLCLGLAISLLWGTELINWYLKFWNL</sequence>
<protein>
    <submittedName>
        <fullName evidence="10">Prepilin peptidase</fullName>
    </submittedName>
</protein>
<dbReference type="InterPro" id="IPR000045">
    <property type="entry name" value="Prepilin_IV_endopep_pep"/>
</dbReference>
<keyword evidence="11" id="KW-1185">Reference proteome</keyword>
<comment type="caution">
    <text evidence="10">The sequence shown here is derived from an EMBL/GenBank/DDBJ whole genome shotgun (WGS) entry which is preliminary data.</text>
</comment>
<evidence type="ECO:0000256" key="1">
    <source>
        <dbReference type="ARBA" id="ARBA00004651"/>
    </source>
</evidence>
<feature type="transmembrane region" description="Helical" evidence="7">
    <location>
        <begin position="131"/>
        <end position="149"/>
    </location>
</feature>
<accession>A0ABT1EJT9</accession>
<reference evidence="10 11" key="1">
    <citation type="journal article" date="2022" name="Genome Biol. Evol.">
        <title>Host diet, physiology and behaviors set the stage for Lachnospiraceae cladogenesis.</title>
        <authorList>
            <person name="Vera-Ponce De Leon A."/>
            <person name="Schneider M."/>
            <person name="Jahnes B.C."/>
            <person name="Sadowski V."/>
            <person name="Camuy-Velez L.A."/>
            <person name="Duan J."/>
            <person name="Sabree Z.L."/>
        </authorList>
    </citation>
    <scope>NUCLEOTIDE SEQUENCE [LARGE SCALE GENOMIC DNA]</scope>
    <source>
        <strain evidence="10 11">PAL227</strain>
    </source>
</reference>
<feature type="transmembrane region" description="Helical" evidence="7">
    <location>
        <begin position="197"/>
        <end position="216"/>
    </location>
</feature>
<evidence type="ECO:0000313" key="10">
    <source>
        <dbReference type="EMBL" id="MCP1110962.1"/>
    </source>
</evidence>
<keyword evidence="3" id="KW-1003">Cell membrane</keyword>
<organism evidence="10 11">
    <name type="scientific">Ohessyouella blattaphilus</name>
    <dbReference type="NCBI Taxonomy" id="2949333"/>
    <lineage>
        <taxon>Bacteria</taxon>
        <taxon>Bacillati</taxon>
        <taxon>Bacillota</taxon>
        <taxon>Clostridia</taxon>
        <taxon>Lachnospirales</taxon>
        <taxon>Lachnospiraceae</taxon>
        <taxon>Ohessyouella</taxon>
    </lineage>
</organism>
<evidence type="ECO:0000256" key="3">
    <source>
        <dbReference type="ARBA" id="ARBA00022475"/>
    </source>
</evidence>
<feature type="transmembrane region" description="Helical" evidence="7">
    <location>
        <begin position="155"/>
        <end position="176"/>
    </location>
</feature>
<evidence type="ECO:0000313" key="11">
    <source>
        <dbReference type="Proteomes" id="UP001523565"/>
    </source>
</evidence>
<evidence type="ECO:0000259" key="9">
    <source>
        <dbReference type="Pfam" id="PF06750"/>
    </source>
</evidence>
<comment type="similarity">
    <text evidence="2">Belongs to the peptidase A24 family.</text>
</comment>
<feature type="domain" description="Prepilin peptidase A24 N-terminal" evidence="9">
    <location>
        <begin position="16"/>
        <end position="95"/>
    </location>
</feature>